<reference evidence="1 2" key="1">
    <citation type="journal article" date="2013" name="PLoS Genet.">
        <title>The genome and development-dependent transcriptomes of Pyronema confluens: a window into fungal evolution.</title>
        <authorList>
            <person name="Traeger S."/>
            <person name="Altegoer F."/>
            <person name="Freitag M."/>
            <person name="Gabaldon T."/>
            <person name="Kempken F."/>
            <person name="Kumar A."/>
            <person name="Marcet-Houben M."/>
            <person name="Poggeler S."/>
            <person name="Stajich J.E."/>
            <person name="Nowrousian M."/>
        </authorList>
    </citation>
    <scope>NUCLEOTIDE SEQUENCE [LARGE SCALE GENOMIC DNA]</scope>
    <source>
        <strain evidence="2">CBS 100304</strain>
        <tissue evidence="1">Vegetative mycelium</tissue>
    </source>
</reference>
<sequence length="84" mass="9786">MNCMNTTEQVTVRQFSNVGPLKTPLRHITRDILSYQDLQAYEGMEKLRHMSRRVVAWWHLTAVRSWQSSSHSVTSYASQPSFCL</sequence>
<gene>
    <name evidence="1" type="ORF">PCON_03383</name>
</gene>
<dbReference type="EMBL" id="HF935215">
    <property type="protein sequence ID" value="CCX04719.1"/>
    <property type="molecule type" value="Genomic_DNA"/>
</dbReference>
<dbReference type="AlphaFoldDB" id="U4KYL8"/>
<dbReference type="Proteomes" id="UP000018144">
    <property type="component" value="Unassembled WGS sequence"/>
</dbReference>
<protein>
    <submittedName>
        <fullName evidence="1">Uncharacterized protein</fullName>
    </submittedName>
</protein>
<evidence type="ECO:0000313" key="2">
    <source>
        <dbReference type="Proteomes" id="UP000018144"/>
    </source>
</evidence>
<proteinExistence type="predicted"/>
<keyword evidence="2" id="KW-1185">Reference proteome</keyword>
<evidence type="ECO:0000313" key="1">
    <source>
        <dbReference type="EMBL" id="CCX04719.1"/>
    </source>
</evidence>
<accession>U4KYL8</accession>
<organism evidence="1 2">
    <name type="scientific">Pyronema omphalodes (strain CBS 100304)</name>
    <name type="common">Pyronema confluens</name>
    <dbReference type="NCBI Taxonomy" id="1076935"/>
    <lineage>
        <taxon>Eukaryota</taxon>
        <taxon>Fungi</taxon>
        <taxon>Dikarya</taxon>
        <taxon>Ascomycota</taxon>
        <taxon>Pezizomycotina</taxon>
        <taxon>Pezizomycetes</taxon>
        <taxon>Pezizales</taxon>
        <taxon>Pyronemataceae</taxon>
        <taxon>Pyronema</taxon>
    </lineage>
</organism>
<name>U4KYL8_PYROM</name>